<evidence type="ECO:0000256" key="1">
    <source>
        <dbReference type="ARBA" id="ARBA00004651"/>
    </source>
</evidence>
<dbReference type="InterPro" id="IPR019264">
    <property type="entry name" value="DUF2179"/>
</dbReference>
<dbReference type="Proteomes" id="UP000823613">
    <property type="component" value="Unassembled WGS sequence"/>
</dbReference>
<dbReference type="Pfam" id="PF10035">
    <property type="entry name" value="DUF2179"/>
    <property type="match status" value="1"/>
</dbReference>
<organism evidence="8 9">
    <name type="scientific">Candidatus Onthovivens merdipullorum</name>
    <dbReference type="NCBI Taxonomy" id="2840889"/>
    <lineage>
        <taxon>Bacteria</taxon>
        <taxon>Bacillati</taxon>
        <taxon>Bacillota</taxon>
        <taxon>Bacilli</taxon>
        <taxon>Bacillales</taxon>
        <taxon>Candidatus Onthovivens</taxon>
    </lineage>
</organism>
<feature type="transmembrane region" description="Helical" evidence="6">
    <location>
        <begin position="147"/>
        <end position="165"/>
    </location>
</feature>
<evidence type="ECO:0000256" key="4">
    <source>
        <dbReference type="ARBA" id="ARBA00022989"/>
    </source>
</evidence>
<dbReference type="GO" id="GO:0005886">
    <property type="term" value="C:plasma membrane"/>
    <property type="evidence" value="ECO:0007669"/>
    <property type="project" value="UniProtKB-SubCell"/>
</dbReference>
<dbReference type="Pfam" id="PF02588">
    <property type="entry name" value="YitT_membrane"/>
    <property type="match status" value="1"/>
</dbReference>
<dbReference type="PANTHER" id="PTHR33545:SF5">
    <property type="entry name" value="UPF0750 MEMBRANE PROTEIN YITT"/>
    <property type="match status" value="1"/>
</dbReference>
<evidence type="ECO:0000256" key="2">
    <source>
        <dbReference type="ARBA" id="ARBA00022475"/>
    </source>
</evidence>
<proteinExistence type="predicted"/>
<evidence type="ECO:0000256" key="5">
    <source>
        <dbReference type="ARBA" id="ARBA00023136"/>
    </source>
</evidence>
<feature type="transmembrane region" description="Helical" evidence="6">
    <location>
        <begin position="25"/>
        <end position="43"/>
    </location>
</feature>
<protein>
    <submittedName>
        <fullName evidence="8">YitT family protein</fullName>
    </submittedName>
</protein>
<reference evidence="8" key="1">
    <citation type="submission" date="2020-10" db="EMBL/GenBank/DDBJ databases">
        <authorList>
            <person name="Gilroy R."/>
        </authorList>
    </citation>
    <scope>NUCLEOTIDE SEQUENCE</scope>
    <source>
        <strain evidence="8">11159</strain>
    </source>
</reference>
<dbReference type="InterPro" id="IPR015867">
    <property type="entry name" value="N-reg_PII/ATP_PRibTrfase_C"/>
</dbReference>
<dbReference type="AlphaFoldDB" id="A0A9D9DIA6"/>
<reference evidence="8" key="2">
    <citation type="journal article" date="2021" name="PeerJ">
        <title>Extensive microbial diversity within the chicken gut microbiome revealed by metagenomics and culture.</title>
        <authorList>
            <person name="Gilroy R."/>
            <person name="Ravi A."/>
            <person name="Getino M."/>
            <person name="Pursley I."/>
            <person name="Horton D.L."/>
            <person name="Alikhan N.F."/>
            <person name="Baker D."/>
            <person name="Gharbi K."/>
            <person name="Hall N."/>
            <person name="Watson M."/>
            <person name="Adriaenssens E.M."/>
            <person name="Foster-Nyarko E."/>
            <person name="Jarju S."/>
            <person name="Secka A."/>
            <person name="Antonio M."/>
            <person name="Oren A."/>
            <person name="Chaudhuri R.R."/>
            <person name="La Ragione R."/>
            <person name="Hildebrand F."/>
            <person name="Pallen M.J."/>
        </authorList>
    </citation>
    <scope>NUCLEOTIDE SEQUENCE</scope>
    <source>
        <strain evidence="8">11159</strain>
    </source>
</reference>
<dbReference type="CDD" id="cd16380">
    <property type="entry name" value="YitT_C"/>
    <property type="match status" value="1"/>
</dbReference>
<evidence type="ECO:0000313" key="8">
    <source>
        <dbReference type="EMBL" id="MBO8428073.1"/>
    </source>
</evidence>
<feature type="transmembrane region" description="Helical" evidence="6">
    <location>
        <begin position="106"/>
        <end position="127"/>
    </location>
</feature>
<dbReference type="EMBL" id="JADIMY010000117">
    <property type="protein sequence ID" value="MBO8428073.1"/>
    <property type="molecule type" value="Genomic_DNA"/>
</dbReference>
<evidence type="ECO:0000259" key="7">
    <source>
        <dbReference type="Pfam" id="PF10035"/>
    </source>
</evidence>
<feature type="domain" description="DUF2179" evidence="7">
    <location>
        <begin position="196"/>
        <end position="250"/>
    </location>
</feature>
<comment type="caution">
    <text evidence="8">The sequence shown here is derived from an EMBL/GenBank/DDBJ whole genome shotgun (WGS) entry which is preliminary data.</text>
</comment>
<keyword evidence="4 6" id="KW-1133">Transmembrane helix</keyword>
<keyword evidence="2" id="KW-1003">Cell membrane</keyword>
<dbReference type="InterPro" id="IPR051461">
    <property type="entry name" value="UPF0750_membrane"/>
</dbReference>
<keyword evidence="3 6" id="KW-0812">Transmembrane</keyword>
<dbReference type="PANTHER" id="PTHR33545">
    <property type="entry name" value="UPF0750 MEMBRANE PROTEIN YITT-RELATED"/>
    <property type="match status" value="1"/>
</dbReference>
<accession>A0A9D9DIA6</accession>
<comment type="subcellular location">
    <subcellularLocation>
        <location evidence="1">Cell membrane</location>
        <topology evidence="1">Multi-pass membrane protein</topology>
    </subcellularLocation>
</comment>
<evidence type="ECO:0000313" key="9">
    <source>
        <dbReference type="Proteomes" id="UP000823613"/>
    </source>
</evidence>
<evidence type="ECO:0000256" key="6">
    <source>
        <dbReference type="SAM" id="Phobius"/>
    </source>
</evidence>
<name>A0A9D9DIA6_9BACL</name>
<sequence length="258" mass="28548">MYWIFYFVVNVPLFFLGFFKVGKKFAIYSLLNVACASGFGILLKSTDPNNILNLIATQMATETVARVIFAASCTGIASALAYLIDSTAGGTDIIAFYISERKSVQIGKYSALFNLFVVGIYSILSVIPVNTELFPNPDLQSVEPATAIIIFLFTVMYMIVISFVVDQINTTNKKFEIQIITPNYNLSQSIIAAIPHGCTIINGKGGYSGNDLFVIHVSVRKSEVKKVIKIVKEIDNKAFINVFPMAQVYGKFFRKPIK</sequence>
<dbReference type="Gene3D" id="3.30.70.120">
    <property type="match status" value="1"/>
</dbReference>
<gene>
    <name evidence="8" type="ORF">IAC58_05995</name>
</gene>
<dbReference type="InterPro" id="IPR003740">
    <property type="entry name" value="YitT"/>
</dbReference>
<keyword evidence="5 6" id="KW-0472">Membrane</keyword>
<feature type="transmembrane region" description="Helical" evidence="6">
    <location>
        <begin position="63"/>
        <end position="85"/>
    </location>
</feature>
<evidence type="ECO:0000256" key="3">
    <source>
        <dbReference type="ARBA" id="ARBA00022692"/>
    </source>
</evidence>